<dbReference type="RefSeq" id="XP_027069489.2">
    <property type="nucleotide sequence ID" value="XM_027213688.2"/>
</dbReference>
<dbReference type="SUPFAM" id="SSF52540">
    <property type="entry name" value="P-loop containing nucleoside triphosphate hydrolases"/>
    <property type="match status" value="1"/>
</dbReference>
<comment type="similarity">
    <text evidence="1">Belongs to the small GTPase superfamily. Rab family.</text>
</comment>
<dbReference type="PRINTS" id="PR00449">
    <property type="entry name" value="RASTRNSFRMNG"/>
</dbReference>
<dbReference type="SMART" id="SM00176">
    <property type="entry name" value="RAN"/>
    <property type="match status" value="1"/>
</dbReference>
<dbReference type="Gene3D" id="3.40.50.300">
    <property type="entry name" value="P-loop containing nucleotide triphosphate hydrolases"/>
    <property type="match status" value="1"/>
</dbReference>
<dbReference type="GeneID" id="113694807"/>
<dbReference type="OrthoDB" id="9989112at2759"/>
<dbReference type="SMART" id="SM00174">
    <property type="entry name" value="RHO"/>
    <property type="match status" value="1"/>
</dbReference>
<evidence type="ECO:0000313" key="3">
    <source>
        <dbReference type="RefSeq" id="XP_027069489.2"/>
    </source>
</evidence>
<reference evidence="3" key="2">
    <citation type="submission" date="2025-08" db="UniProtKB">
        <authorList>
            <consortium name="RefSeq"/>
        </authorList>
    </citation>
    <scope>IDENTIFICATION</scope>
    <source>
        <tissue evidence="3">Leaves</tissue>
    </source>
</reference>
<dbReference type="PANTHER" id="PTHR47979">
    <property type="entry name" value="DRAB11-RELATED"/>
    <property type="match status" value="1"/>
</dbReference>
<dbReference type="SMART" id="SM00175">
    <property type="entry name" value="RAB"/>
    <property type="match status" value="1"/>
</dbReference>
<dbReference type="InterPro" id="IPR005225">
    <property type="entry name" value="Small_GTP-bd"/>
</dbReference>
<accession>A0A6P6STZ6</accession>
<proteinExistence type="inferred from homology"/>
<dbReference type="Pfam" id="PF00071">
    <property type="entry name" value="Ras"/>
    <property type="match status" value="1"/>
</dbReference>
<evidence type="ECO:0000256" key="1">
    <source>
        <dbReference type="ARBA" id="ARBA00006270"/>
    </source>
</evidence>
<reference evidence="2" key="1">
    <citation type="journal article" date="2025" name="Foods">
        <title>Unveiling the Microbial Signatures of Arabica Coffee Cherries: Insights into Ripeness Specific Diversity, Functional Traits, and Implications for Quality and Safety.</title>
        <authorList>
            <consortium name="RefSeq"/>
            <person name="Tenea G.N."/>
            <person name="Cifuentes V."/>
            <person name="Reyes P."/>
            <person name="Cevallos-Vallejos M."/>
        </authorList>
    </citation>
    <scope>NUCLEOTIDE SEQUENCE [LARGE SCALE GENOMIC DNA]</scope>
</reference>
<dbReference type="NCBIfam" id="TIGR00231">
    <property type="entry name" value="small_GTP"/>
    <property type="match status" value="1"/>
</dbReference>
<gene>
    <name evidence="3" type="primary">LOC113694807</name>
</gene>
<dbReference type="PROSITE" id="PS51420">
    <property type="entry name" value="RHO"/>
    <property type="match status" value="1"/>
</dbReference>
<dbReference type="InterPro" id="IPR001806">
    <property type="entry name" value="Small_GTPase"/>
</dbReference>
<dbReference type="AlphaFoldDB" id="A0A6P6STZ6"/>
<sequence>MSYDYLFKYIVIGDAGVGKSCLLKQFTSKRFEQGHDPTIGAEFGTRIIRADKKKLKLHVWDTAGQEKFRSITQSFYRGAAGALLVYDVTSRESFAHLASWLKDLKELANKNMTIMLIGNKSDLDGSRAVSTEEGSEFAQKHGLIFIECSAKTAQNVEEAFVSTAIAIRKTVQGGDSEGLEDRGIRVRHTSISGLGDWAASQGGSCCN</sequence>
<name>A0A6P6STZ6_COFAR</name>
<dbReference type="SMART" id="SM00173">
    <property type="entry name" value="RAS"/>
    <property type="match status" value="1"/>
</dbReference>
<dbReference type="PROSITE" id="PS51419">
    <property type="entry name" value="RAB"/>
    <property type="match status" value="1"/>
</dbReference>
<organism evidence="2 3">
    <name type="scientific">Coffea arabica</name>
    <name type="common">Arabian coffee</name>
    <dbReference type="NCBI Taxonomy" id="13443"/>
    <lineage>
        <taxon>Eukaryota</taxon>
        <taxon>Viridiplantae</taxon>
        <taxon>Streptophyta</taxon>
        <taxon>Embryophyta</taxon>
        <taxon>Tracheophyta</taxon>
        <taxon>Spermatophyta</taxon>
        <taxon>Magnoliopsida</taxon>
        <taxon>eudicotyledons</taxon>
        <taxon>Gunneridae</taxon>
        <taxon>Pentapetalae</taxon>
        <taxon>asterids</taxon>
        <taxon>lamiids</taxon>
        <taxon>Gentianales</taxon>
        <taxon>Rubiaceae</taxon>
        <taxon>Ixoroideae</taxon>
        <taxon>Gardenieae complex</taxon>
        <taxon>Bertiereae - Coffeeae clade</taxon>
        <taxon>Coffeeae</taxon>
        <taxon>Coffea</taxon>
    </lineage>
</organism>
<dbReference type="InterPro" id="IPR050209">
    <property type="entry name" value="Rab_GTPases_membrane_traffic"/>
</dbReference>
<dbReference type="PROSITE" id="PS51421">
    <property type="entry name" value="RAS"/>
    <property type="match status" value="1"/>
</dbReference>
<dbReference type="InterPro" id="IPR027417">
    <property type="entry name" value="P-loop_NTPase"/>
</dbReference>
<evidence type="ECO:0000313" key="2">
    <source>
        <dbReference type="Proteomes" id="UP001652660"/>
    </source>
</evidence>
<keyword evidence="2" id="KW-1185">Reference proteome</keyword>
<dbReference type="GO" id="GO:0003924">
    <property type="term" value="F:GTPase activity"/>
    <property type="evidence" value="ECO:0007669"/>
    <property type="project" value="InterPro"/>
</dbReference>
<dbReference type="GO" id="GO:0005525">
    <property type="term" value="F:GTP binding"/>
    <property type="evidence" value="ECO:0007669"/>
    <property type="project" value="UniProtKB-KW"/>
</dbReference>
<protein>
    <submittedName>
        <fullName evidence="3">Ras-related protein RABB1c-like</fullName>
    </submittedName>
</protein>
<dbReference type="Proteomes" id="UP001652660">
    <property type="component" value="Chromosome 6e"/>
</dbReference>